<dbReference type="EMBL" id="JACYCD010000048">
    <property type="protein sequence ID" value="KAF8709311.1"/>
    <property type="molecule type" value="Genomic_DNA"/>
</dbReference>
<organism evidence="2 3">
    <name type="scientific">Rhizoctonia solani</name>
    <dbReference type="NCBI Taxonomy" id="456999"/>
    <lineage>
        <taxon>Eukaryota</taxon>
        <taxon>Fungi</taxon>
        <taxon>Dikarya</taxon>
        <taxon>Basidiomycota</taxon>
        <taxon>Agaricomycotina</taxon>
        <taxon>Agaricomycetes</taxon>
        <taxon>Cantharellales</taxon>
        <taxon>Ceratobasidiaceae</taxon>
        <taxon>Rhizoctonia</taxon>
    </lineage>
</organism>
<evidence type="ECO:0000313" key="2">
    <source>
        <dbReference type="EMBL" id="KAF8709311.1"/>
    </source>
</evidence>
<feature type="region of interest" description="Disordered" evidence="1">
    <location>
        <begin position="171"/>
        <end position="257"/>
    </location>
</feature>
<feature type="region of interest" description="Disordered" evidence="1">
    <location>
        <begin position="320"/>
        <end position="359"/>
    </location>
</feature>
<name>A0A8H7LTL9_9AGAM</name>
<sequence>MSSLRHNAPSVLSPISSWHGPLILVDLHIPYLPISFTTMSTYKYAPAPGYLSPYSGVPCHTTHKDTNSYSYRRHDDANVKSYHSHSSHYARSTHSNETRSTSSRDVGPAVPALDPGVTYSRKAYSVHHTDTRSACSRDLEPAYSYEALSNHLENARPTYLPDAYSVYSTDTKSVHSTHVRSGHSTSGRSARSKSRTRIEPEPQPQQYLNVQAPVQHRRCSSATGSHRSRAAPSLTHSAPSTSDDDNESDAGRSVGGINTPFTAKVALWRDDVRDMCDEMPPETILPPHIKAQYEYSRRQYEASPSSKPVDIPRIVVPSYTAPSRASSRAPSQAPSRASSRASSPRSASPPTSLPSLPSAPVSDLEKIIENIEDIEYQINARVLEFTFPSILDFGERFPNGEFPPLPYTVRNKSLIEHRDYLEKSLLSMDEIQSFGDSRVKCTRKRVVTKIEEQLEQLNRMEKMVRDNMHYERWKKTPRIQVTAPPGST</sequence>
<evidence type="ECO:0000313" key="3">
    <source>
        <dbReference type="Proteomes" id="UP000602905"/>
    </source>
</evidence>
<reference evidence="2" key="1">
    <citation type="submission" date="2020-09" db="EMBL/GenBank/DDBJ databases">
        <title>Comparative genome analyses of four rice-infecting Rhizoctonia solani isolates reveal extensive enrichment of homogalacturonan modification genes.</title>
        <authorList>
            <person name="Lee D.-Y."/>
            <person name="Jeon J."/>
            <person name="Kim K.-T."/>
            <person name="Cheong K."/>
            <person name="Song H."/>
            <person name="Choi G."/>
            <person name="Ko J."/>
            <person name="Opiyo S.O."/>
            <person name="Zuo S."/>
            <person name="Madhav S."/>
            <person name="Lee Y.-H."/>
            <person name="Wang G.-L."/>
        </authorList>
    </citation>
    <scope>NUCLEOTIDE SEQUENCE</scope>
    <source>
        <strain evidence="2">AG1-IA WGL</strain>
    </source>
</reference>
<comment type="caution">
    <text evidence="2">The sequence shown here is derived from an EMBL/GenBank/DDBJ whole genome shotgun (WGS) entry which is preliminary data.</text>
</comment>
<evidence type="ECO:0000256" key="1">
    <source>
        <dbReference type="SAM" id="MobiDB-lite"/>
    </source>
</evidence>
<protein>
    <recommendedName>
        <fullName evidence="4">BAG domain-containing protein</fullName>
    </recommendedName>
</protein>
<accession>A0A8H7LTL9</accession>
<dbReference type="InterPro" id="IPR036533">
    <property type="entry name" value="BAG_dom_sf"/>
</dbReference>
<dbReference type="AlphaFoldDB" id="A0A8H7LTL9"/>
<proteinExistence type="predicted"/>
<dbReference type="GO" id="GO:0051087">
    <property type="term" value="F:protein-folding chaperone binding"/>
    <property type="evidence" value="ECO:0007669"/>
    <property type="project" value="InterPro"/>
</dbReference>
<evidence type="ECO:0008006" key="4">
    <source>
        <dbReference type="Google" id="ProtNLM"/>
    </source>
</evidence>
<dbReference type="Gene3D" id="1.20.58.120">
    <property type="entry name" value="BAG domain"/>
    <property type="match status" value="1"/>
</dbReference>
<gene>
    <name evidence="2" type="ORF">RHS03_03277</name>
</gene>
<dbReference type="SUPFAM" id="SSF63491">
    <property type="entry name" value="BAG domain"/>
    <property type="match status" value="1"/>
</dbReference>
<dbReference type="Proteomes" id="UP000602905">
    <property type="component" value="Unassembled WGS sequence"/>
</dbReference>
<dbReference type="OrthoDB" id="333905at2759"/>
<feature type="region of interest" description="Disordered" evidence="1">
    <location>
        <begin position="80"/>
        <end position="114"/>
    </location>
</feature>
<feature type="non-terminal residue" evidence="2">
    <location>
        <position position="488"/>
    </location>
</feature>